<dbReference type="InterPro" id="IPR000048">
    <property type="entry name" value="IQ_motif_EF-hand-BS"/>
</dbReference>
<dbReference type="EnsemblMetazoa" id="AATE007883-RA">
    <property type="protein sequence ID" value="AATE007883-PA.1"/>
    <property type="gene ID" value="AATE007883"/>
</dbReference>
<sequence length="390" mass="44996">MNYLLHRQRSPGAVVSIPEGLKELMAEISREVLRVQPTNVISFLADYLEEKLVHRENQRLAEKVVDNVLDLSLDIVAMLESVGIDSERAETAMRLIREEFHRHFETKPDDERLREVFRERDVLERLVKECRFSESEARKASAIIEQAYRTYYFRNAYKSPHPPAKDKDWRQAAKHTLSIYAQSGPTREEMEVAAGRIQAAYRGYYTRKRELMDRQATVIQRAFRSHRDRKELREFESEILAHEVLQQDESIAELKSTDTDFSAHGEIMRLIKDSIGGNDEQLEAEEQRETIDTDEAATLIQSVFRGHRTRIQGAQASRPAVEDPTVPSGANEAATLLQSTFRGHLARKKMQDETTRHQMATLLQSHARGYLARVQHSRNRPDDTGSPQNF</sequence>
<name>A0A182IYF1_ANOAO</name>
<dbReference type="CDD" id="cd12100">
    <property type="entry name" value="DD_CABYR_SP17"/>
    <property type="match status" value="1"/>
</dbReference>
<proteinExistence type="predicted"/>
<dbReference type="STRING" id="41427.A0A182IYF1"/>
<dbReference type="GO" id="GO:0005516">
    <property type="term" value="F:calmodulin binding"/>
    <property type="evidence" value="ECO:0007669"/>
    <property type="project" value="TreeGrafter"/>
</dbReference>
<dbReference type="Pfam" id="PF00612">
    <property type="entry name" value="IQ"/>
    <property type="match status" value="4"/>
</dbReference>
<dbReference type="InterPro" id="IPR047579">
    <property type="entry name" value="DD_CABYR_SP17"/>
</dbReference>
<dbReference type="VEuPathDB" id="VectorBase:AATE007883"/>
<dbReference type="PANTHER" id="PTHR10699:SF11">
    <property type="entry name" value="IGLOO, ISOFORM A"/>
    <property type="match status" value="1"/>
</dbReference>
<dbReference type="PANTHER" id="PTHR10699">
    <property type="entry name" value="NEUROMODULIN"/>
    <property type="match status" value="1"/>
</dbReference>
<dbReference type="Pfam" id="PF02197">
    <property type="entry name" value="RIIa"/>
    <property type="match status" value="1"/>
</dbReference>
<dbReference type="SMART" id="SM00394">
    <property type="entry name" value="RIIa"/>
    <property type="match status" value="1"/>
</dbReference>
<dbReference type="CDD" id="cd23767">
    <property type="entry name" value="IQCD"/>
    <property type="match status" value="3"/>
</dbReference>
<dbReference type="PROSITE" id="PS50096">
    <property type="entry name" value="IQ"/>
    <property type="match status" value="5"/>
</dbReference>
<dbReference type="SMART" id="SM00015">
    <property type="entry name" value="IQ"/>
    <property type="match status" value="5"/>
</dbReference>
<accession>A0A182IYF1</accession>
<dbReference type="Gene3D" id="1.20.890.10">
    <property type="entry name" value="cAMP-dependent protein kinase regulatory subunit, dimerization-anchoring domain"/>
    <property type="match status" value="1"/>
</dbReference>
<protein>
    <submittedName>
        <fullName evidence="1">RIIa domain-containing protein</fullName>
    </submittedName>
</protein>
<evidence type="ECO:0000313" key="1">
    <source>
        <dbReference type="EnsemblMetazoa" id="AATE007883-PA.1"/>
    </source>
</evidence>
<dbReference type="AlphaFoldDB" id="A0A182IYF1"/>
<dbReference type="Gene3D" id="1.20.5.190">
    <property type="match status" value="2"/>
</dbReference>
<reference evidence="1" key="1">
    <citation type="submission" date="2022-08" db="UniProtKB">
        <authorList>
            <consortium name="EnsemblMetazoa"/>
        </authorList>
    </citation>
    <scope>IDENTIFICATION</scope>
    <source>
        <strain evidence="1">EBRO</strain>
    </source>
</reference>
<dbReference type="SUPFAM" id="SSF47391">
    <property type="entry name" value="Dimerization-anchoring domain of cAMP-dependent PK regulatory subunit"/>
    <property type="match status" value="1"/>
</dbReference>
<dbReference type="InterPro" id="IPR003117">
    <property type="entry name" value="cAMP_dep_PK_reg_su_I/II_a/b"/>
</dbReference>
<organism evidence="1">
    <name type="scientific">Anopheles atroparvus</name>
    <name type="common">European mosquito</name>
    <dbReference type="NCBI Taxonomy" id="41427"/>
    <lineage>
        <taxon>Eukaryota</taxon>
        <taxon>Metazoa</taxon>
        <taxon>Ecdysozoa</taxon>
        <taxon>Arthropoda</taxon>
        <taxon>Hexapoda</taxon>
        <taxon>Insecta</taxon>
        <taxon>Pterygota</taxon>
        <taxon>Neoptera</taxon>
        <taxon>Endopterygota</taxon>
        <taxon>Diptera</taxon>
        <taxon>Nematocera</taxon>
        <taxon>Culicoidea</taxon>
        <taxon>Culicidae</taxon>
        <taxon>Anophelinae</taxon>
        <taxon>Anopheles</taxon>
    </lineage>
</organism>